<reference evidence="3" key="1">
    <citation type="submission" date="2007-03" db="EMBL/GenBank/DDBJ databases">
        <title>Annotation of Culex pipiens quinquefasciatus.</title>
        <authorList>
            <consortium name="The Broad Institute Genome Sequencing Platform"/>
            <person name="Atkinson P.W."/>
            <person name="Hemingway J."/>
            <person name="Christensen B.M."/>
            <person name="Higgs S."/>
            <person name="Kodira C."/>
            <person name="Hannick L."/>
            <person name="Megy K."/>
            <person name="O'Leary S."/>
            <person name="Pearson M."/>
            <person name="Haas B.J."/>
            <person name="Mauceli E."/>
            <person name="Wortman J.R."/>
            <person name="Lee N.H."/>
            <person name="Guigo R."/>
            <person name="Stanke M."/>
            <person name="Alvarado L."/>
            <person name="Amedeo P."/>
            <person name="Antoine C.H."/>
            <person name="Arensburger P."/>
            <person name="Bidwell S.L."/>
            <person name="Crawford M."/>
            <person name="Camaro F."/>
            <person name="Devon K."/>
            <person name="Engels R."/>
            <person name="Hammond M."/>
            <person name="Howarth C."/>
            <person name="Koehrsen M."/>
            <person name="Lawson D."/>
            <person name="Montgomery P."/>
            <person name="Nene V."/>
            <person name="Nusbaum C."/>
            <person name="Puiu D."/>
            <person name="Romero-Severson J."/>
            <person name="Severson D.W."/>
            <person name="Shumway M."/>
            <person name="Sisk P."/>
            <person name="Stolte C."/>
            <person name="Zeng Q."/>
            <person name="Eisenstadt E."/>
            <person name="Fraser-Liggett C."/>
            <person name="Strausberg R."/>
            <person name="Galagan J."/>
            <person name="Birren B."/>
            <person name="Collins F.H."/>
        </authorList>
    </citation>
    <scope>NUCLEOTIDE SEQUENCE [LARGE SCALE GENOMIC DNA]</scope>
    <source>
        <strain evidence="3">JHB</strain>
    </source>
</reference>
<dbReference type="KEGG" id="cqu:CpipJ_CPIJ010130"/>
<dbReference type="VEuPathDB" id="VectorBase:CPIJ010130"/>
<proteinExistence type="predicted"/>
<dbReference type="OrthoDB" id="5809458at2759"/>
<evidence type="ECO:0000259" key="2">
    <source>
        <dbReference type="Pfam" id="PF17172"/>
    </source>
</evidence>
<dbReference type="PANTHER" id="PTHR12289">
    <property type="entry name" value="METAXIN RELATED"/>
    <property type="match status" value="1"/>
</dbReference>
<dbReference type="Pfam" id="PF17172">
    <property type="entry name" value="GST_N_4"/>
    <property type="match status" value="1"/>
</dbReference>
<dbReference type="EnsemblMetazoa" id="CPIJ010130-RA">
    <property type="protein sequence ID" value="CPIJ010130-PA"/>
    <property type="gene ID" value="CPIJ010130"/>
</dbReference>
<dbReference type="SUPFAM" id="SSF47616">
    <property type="entry name" value="GST C-terminal domain-like"/>
    <property type="match status" value="1"/>
</dbReference>
<evidence type="ECO:0000313" key="3">
    <source>
        <dbReference type="EMBL" id="EDS33622.1"/>
    </source>
</evidence>
<organism>
    <name type="scientific">Culex quinquefasciatus</name>
    <name type="common">Southern house mosquito</name>
    <name type="synonym">Culex pungens</name>
    <dbReference type="NCBI Taxonomy" id="7176"/>
    <lineage>
        <taxon>Eukaryota</taxon>
        <taxon>Metazoa</taxon>
        <taxon>Ecdysozoa</taxon>
        <taxon>Arthropoda</taxon>
        <taxon>Hexapoda</taxon>
        <taxon>Insecta</taxon>
        <taxon>Pterygota</taxon>
        <taxon>Neoptera</taxon>
        <taxon>Endopterygota</taxon>
        <taxon>Diptera</taxon>
        <taxon>Nematocera</taxon>
        <taxon>Culicoidea</taxon>
        <taxon>Culicidae</taxon>
        <taxon>Culicinae</taxon>
        <taxon>Culicini</taxon>
        <taxon>Culex</taxon>
        <taxon>Culex</taxon>
    </lineage>
</organism>
<sequence length="370" mass="40979">MATDSTTAPEPLLDLKAGGDALLVAKLAETVERLESEEAPPLVAASTDTAVVLLHQSGQCAALPSFQSECLTVCTWLRAANVPFKTMNHKLVLTGSRFPMVELGDDEFGPSDNILEKLSRRLNCNLDEALTPDQKILSYAMASTVEHTLGAAHRRWCNENRGQLLRAYDLDLKRALKRSAMPRGVLEFFFRRSASRNEKSRGQPEDERLKAVRMISEFLGDRPFCFAEAVTTLDVVAFGVLAPILAVSGNVAYPLRDQMILNYPNLVGFVERVKQRLFPDWVDLCCGGGGSASEDGKCAVDKKYKLELDHLNSGKERKQQQPQSDKVLENNEAELETQNQRLVPSVSVTLQSLLQMGQRTAAWMVPFGLR</sequence>
<reference evidence="4" key="2">
    <citation type="submission" date="2020-05" db="UniProtKB">
        <authorList>
            <consortium name="EnsemblMetazoa"/>
        </authorList>
    </citation>
    <scope>IDENTIFICATION</scope>
    <source>
        <strain evidence="4">JHB</strain>
    </source>
</reference>
<dbReference type="InParanoid" id="B0WS04"/>
<evidence type="ECO:0000313" key="5">
    <source>
        <dbReference type="Proteomes" id="UP000002320"/>
    </source>
</evidence>
<dbReference type="AlphaFoldDB" id="B0WS04"/>
<dbReference type="InterPro" id="IPR036282">
    <property type="entry name" value="Glutathione-S-Trfase_C_sf"/>
</dbReference>
<dbReference type="InterPro" id="IPR050931">
    <property type="entry name" value="Mito_Protein_Transport_Metaxin"/>
</dbReference>
<dbReference type="HOGENOM" id="CLU_748547_0_0_1"/>
<feature type="domain" description="Metaxin glutathione S-transferase" evidence="1">
    <location>
        <begin position="210"/>
        <end position="273"/>
    </location>
</feature>
<dbReference type="InterPro" id="IPR033468">
    <property type="entry name" value="Metaxin_GST"/>
</dbReference>
<feature type="domain" description="Thioredoxin-like fold" evidence="2">
    <location>
        <begin position="69"/>
        <end position="159"/>
    </location>
</feature>
<evidence type="ECO:0000313" key="4">
    <source>
        <dbReference type="EnsemblMetazoa" id="CPIJ010130-PA"/>
    </source>
</evidence>
<evidence type="ECO:0000259" key="1">
    <source>
        <dbReference type="Pfam" id="PF17171"/>
    </source>
</evidence>
<dbReference type="eggNOG" id="KOG4244">
    <property type="taxonomic scope" value="Eukaryota"/>
</dbReference>
<dbReference type="CDD" id="cd03193">
    <property type="entry name" value="GST_C_Metaxin"/>
    <property type="match status" value="1"/>
</dbReference>
<dbReference type="OMA" id="WYLRHES"/>
<name>B0WS04_CULQU</name>
<accession>B0WS04</accession>
<dbReference type="GO" id="GO:0005737">
    <property type="term" value="C:cytoplasm"/>
    <property type="evidence" value="ECO:0007669"/>
    <property type="project" value="TreeGrafter"/>
</dbReference>
<dbReference type="PANTHER" id="PTHR12289:SF41">
    <property type="entry name" value="FAILED AXON CONNECTIONS-RELATED"/>
    <property type="match status" value="1"/>
</dbReference>
<gene>
    <name evidence="4" type="primary">6042361</name>
    <name evidence="3" type="ORF">CpipJ_CPIJ010130</name>
</gene>
<dbReference type="Pfam" id="PF17171">
    <property type="entry name" value="GST_C_6"/>
    <property type="match status" value="1"/>
</dbReference>
<protein>
    <submittedName>
        <fullName evidence="3">Metaxin</fullName>
    </submittedName>
</protein>
<dbReference type="EMBL" id="DS232063">
    <property type="protein sequence ID" value="EDS33622.1"/>
    <property type="molecule type" value="Genomic_DNA"/>
</dbReference>
<dbReference type="VEuPathDB" id="VectorBase:CQUJHB007573"/>
<keyword evidence="5" id="KW-1185">Reference proteome</keyword>
<dbReference type="Proteomes" id="UP000002320">
    <property type="component" value="Unassembled WGS sequence"/>
</dbReference>
<dbReference type="InterPro" id="IPR012336">
    <property type="entry name" value="Thioredoxin-like_fold"/>
</dbReference>